<proteinExistence type="predicted"/>
<organism evidence="1">
    <name type="scientific">uncultured Gemmatimonadota bacterium</name>
    <dbReference type="NCBI Taxonomy" id="203437"/>
    <lineage>
        <taxon>Bacteria</taxon>
        <taxon>Pseudomonadati</taxon>
        <taxon>Gemmatimonadota</taxon>
        <taxon>environmental samples</taxon>
    </lineage>
</organism>
<reference evidence="1" key="1">
    <citation type="submission" date="2020-02" db="EMBL/GenBank/DDBJ databases">
        <authorList>
            <person name="Meier V. D."/>
        </authorList>
    </citation>
    <scope>NUCLEOTIDE SEQUENCE</scope>
    <source>
        <strain evidence="1">AVDCRST_MAG68</strain>
    </source>
</reference>
<dbReference type="AlphaFoldDB" id="A0A6J4MUC8"/>
<protein>
    <recommendedName>
        <fullName evidence="2">Mobile element protein</fullName>
    </recommendedName>
</protein>
<name>A0A6J4MUC8_9BACT</name>
<feature type="non-terminal residue" evidence="1">
    <location>
        <position position="47"/>
    </location>
</feature>
<evidence type="ECO:0008006" key="2">
    <source>
        <dbReference type="Google" id="ProtNLM"/>
    </source>
</evidence>
<dbReference type="EMBL" id="CADCTW010000235">
    <property type="protein sequence ID" value="CAA9369071.1"/>
    <property type="molecule type" value="Genomic_DNA"/>
</dbReference>
<sequence>MRGLDDREPTLFSYVSLEDRVPRDHPLRTVKKLVDGILRDLSPRFDA</sequence>
<evidence type="ECO:0000313" key="1">
    <source>
        <dbReference type="EMBL" id="CAA9369071.1"/>
    </source>
</evidence>
<gene>
    <name evidence="1" type="ORF">AVDCRST_MAG68-5295</name>
</gene>
<accession>A0A6J4MUC8</accession>